<dbReference type="PRINTS" id="PR00097">
    <property type="entry name" value="ANTSNTHASEII"/>
</dbReference>
<dbReference type="GO" id="GO:0006207">
    <property type="term" value="P:'de novo' pyrimidine nucleobase biosynthetic process"/>
    <property type="evidence" value="ECO:0007669"/>
    <property type="project" value="InterPro"/>
</dbReference>
<dbReference type="GO" id="GO:0006526">
    <property type="term" value="P:L-arginine biosynthetic process"/>
    <property type="evidence" value="ECO:0007669"/>
    <property type="project" value="UniProtKB-KW"/>
</dbReference>
<dbReference type="NCBIfam" id="NF009475">
    <property type="entry name" value="PRK12838.1"/>
    <property type="match status" value="1"/>
</dbReference>
<dbReference type="Gene3D" id="3.50.30.20">
    <property type="entry name" value="Carbamoyl-phosphate synthase small subunit, N-terminal domain"/>
    <property type="match status" value="1"/>
</dbReference>
<dbReference type="Pfam" id="PF00117">
    <property type="entry name" value="GATase"/>
    <property type="match status" value="1"/>
</dbReference>
<evidence type="ECO:0000256" key="5">
    <source>
        <dbReference type="ARBA" id="ARBA00022571"/>
    </source>
</evidence>
<comment type="subunit">
    <text evidence="13">Heterodimer composed of 2 chains; the small (or glutamine) chain promotes the hydrolysis of glutamine to ammonia, which is used by the large (or ammonia) chain to synthesize carbamoyl phosphate.</text>
</comment>
<evidence type="ECO:0000256" key="3">
    <source>
        <dbReference type="ARBA" id="ARBA00007800"/>
    </source>
</evidence>
<keyword evidence="11" id="KW-0665">Pyrimidine biosynthesis</keyword>
<dbReference type="CDD" id="cd01744">
    <property type="entry name" value="GATase1_CPSase"/>
    <property type="match status" value="1"/>
</dbReference>
<gene>
    <name evidence="18" type="ORF">F3Y22_tig00110621pilonHSYRG00190</name>
</gene>
<dbReference type="PANTHER" id="PTHR11405">
    <property type="entry name" value="CARBAMOYLTRANSFERASE FAMILY MEMBER"/>
    <property type="match status" value="1"/>
</dbReference>
<dbReference type="Gene3D" id="3.40.50.880">
    <property type="match status" value="1"/>
</dbReference>
<comment type="pathway">
    <text evidence="1">Pyrimidine metabolism; UMP biosynthesis via de novo pathway; (S)-dihydroorotate from bicarbonate: step 1/3.</text>
</comment>
<dbReference type="EC" id="6.3.5.5" evidence="4"/>
<feature type="domain" description="Carbamoyl-phosphate synthase small subunit N-terminal" evidence="17">
    <location>
        <begin position="57"/>
        <end position="187"/>
    </location>
</feature>
<dbReference type="HAMAP" id="MF_01209">
    <property type="entry name" value="CPSase_S_chain"/>
    <property type="match status" value="1"/>
</dbReference>
<evidence type="ECO:0000256" key="14">
    <source>
        <dbReference type="ARBA" id="ARBA00049285"/>
    </source>
</evidence>
<dbReference type="PROSITE" id="PS51273">
    <property type="entry name" value="GATASE_TYPE_1"/>
    <property type="match status" value="1"/>
</dbReference>
<keyword evidence="9" id="KW-0067">ATP-binding</keyword>
<dbReference type="GO" id="GO:0006221">
    <property type="term" value="P:pyrimidine nucleotide biosynthetic process"/>
    <property type="evidence" value="ECO:0007669"/>
    <property type="project" value="UniProtKB-KW"/>
</dbReference>
<evidence type="ECO:0000256" key="8">
    <source>
        <dbReference type="ARBA" id="ARBA00022741"/>
    </source>
</evidence>
<evidence type="ECO:0000256" key="7">
    <source>
        <dbReference type="ARBA" id="ARBA00022605"/>
    </source>
</evidence>
<dbReference type="OrthoDB" id="434at2759"/>
<evidence type="ECO:0000256" key="9">
    <source>
        <dbReference type="ARBA" id="ARBA00022840"/>
    </source>
</evidence>
<dbReference type="GO" id="GO:0005524">
    <property type="term" value="F:ATP binding"/>
    <property type="evidence" value="ECO:0007669"/>
    <property type="project" value="UniProtKB-KW"/>
</dbReference>
<dbReference type="Pfam" id="PF00988">
    <property type="entry name" value="CPSase_sm_chain"/>
    <property type="match status" value="1"/>
</dbReference>
<keyword evidence="19" id="KW-1185">Reference proteome</keyword>
<comment type="catalytic activity">
    <reaction evidence="14">
        <text>L-glutamine + H2O = L-glutamate + NH4(+)</text>
        <dbReference type="Rhea" id="RHEA:15889"/>
        <dbReference type="ChEBI" id="CHEBI:15377"/>
        <dbReference type="ChEBI" id="CHEBI:28938"/>
        <dbReference type="ChEBI" id="CHEBI:29985"/>
        <dbReference type="ChEBI" id="CHEBI:58359"/>
    </reaction>
</comment>
<dbReference type="InterPro" id="IPR017926">
    <property type="entry name" value="GATASE"/>
</dbReference>
<evidence type="ECO:0000313" key="19">
    <source>
        <dbReference type="Proteomes" id="UP000436088"/>
    </source>
</evidence>
<accession>A0A6A3A0Q2</accession>
<dbReference type="InterPro" id="IPR002474">
    <property type="entry name" value="CarbamoylP_synth_ssu_N"/>
</dbReference>
<dbReference type="InterPro" id="IPR035686">
    <property type="entry name" value="CPSase_GATase1"/>
</dbReference>
<keyword evidence="6" id="KW-0436">Ligase</keyword>
<evidence type="ECO:0000256" key="13">
    <source>
        <dbReference type="ARBA" id="ARBA00044031"/>
    </source>
</evidence>
<evidence type="ECO:0000256" key="12">
    <source>
        <dbReference type="ARBA" id="ARBA00043861"/>
    </source>
</evidence>
<dbReference type="NCBIfam" id="TIGR01368">
    <property type="entry name" value="CPSaseIIsmall"/>
    <property type="match status" value="1"/>
</dbReference>
<dbReference type="InterPro" id="IPR006274">
    <property type="entry name" value="CarbamoylP_synth_ssu"/>
</dbReference>
<evidence type="ECO:0000256" key="10">
    <source>
        <dbReference type="ARBA" id="ARBA00022962"/>
    </source>
</evidence>
<dbReference type="EMBL" id="VEPZ02001051">
    <property type="protein sequence ID" value="KAE8697396.1"/>
    <property type="molecule type" value="Genomic_DNA"/>
</dbReference>
<keyword evidence="10" id="KW-0315">Glutamine amidotransferase</keyword>
<keyword evidence="5" id="KW-0055">Arginine biosynthesis</keyword>
<evidence type="ECO:0000256" key="4">
    <source>
        <dbReference type="ARBA" id="ARBA00012738"/>
    </source>
</evidence>
<evidence type="ECO:0000256" key="15">
    <source>
        <dbReference type="ARBA" id="ARBA00074572"/>
    </source>
</evidence>
<evidence type="ECO:0000256" key="2">
    <source>
        <dbReference type="ARBA" id="ARBA00005077"/>
    </source>
</evidence>
<dbReference type="PANTHER" id="PTHR11405:SF4">
    <property type="entry name" value="CARBAMOYL-PHOSPHATE SYNTHASE ARGININE-SPECIFIC SMALL CHAIN"/>
    <property type="match status" value="1"/>
</dbReference>
<protein>
    <recommendedName>
        <fullName evidence="15">Carbamoyl phosphate synthase small chain, chloroplastic</fullName>
        <ecNumber evidence="4">6.3.5.5</ecNumber>
    </recommendedName>
    <alternativeName>
        <fullName evidence="16">Carbamoyl phosphate synthetase glutamine chain</fullName>
    </alternativeName>
</protein>
<dbReference type="FunFam" id="3.40.50.880:FF:000034">
    <property type="entry name" value="carbamoyl-phosphate synthase small chain, chloroplastic"/>
    <property type="match status" value="1"/>
</dbReference>
<dbReference type="SMART" id="SM01097">
    <property type="entry name" value="CPSase_sm_chain"/>
    <property type="match status" value="1"/>
</dbReference>
<dbReference type="PRINTS" id="PR00096">
    <property type="entry name" value="GATASE"/>
</dbReference>
<evidence type="ECO:0000256" key="6">
    <source>
        <dbReference type="ARBA" id="ARBA00022598"/>
    </source>
</evidence>
<evidence type="ECO:0000256" key="1">
    <source>
        <dbReference type="ARBA" id="ARBA00004812"/>
    </source>
</evidence>
<dbReference type="GO" id="GO:0004088">
    <property type="term" value="F:carbamoyl-phosphate synthase (glutamine-hydrolyzing) activity"/>
    <property type="evidence" value="ECO:0007669"/>
    <property type="project" value="UniProtKB-EC"/>
</dbReference>
<reference evidence="18" key="1">
    <citation type="submission" date="2019-09" db="EMBL/GenBank/DDBJ databases">
        <title>Draft genome information of white flower Hibiscus syriacus.</title>
        <authorList>
            <person name="Kim Y.-M."/>
        </authorList>
    </citation>
    <scope>NUCLEOTIDE SEQUENCE [LARGE SCALE GENOMIC DNA]</scope>
    <source>
        <strain evidence="18">YM2019G1</strain>
    </source>
</reference>
<dbReference type="FunFam" id="3.50.30.20:FF:000001">
    <property type="entry name" value="Carbamoyl-phosphate synthase small chain"/>
    <property type="match status" value="1"/>
</dbReference>
<keyword evidence="8" id="KW-0547">Nucleotide-binding</keyword>
<dbReference type="GO" id="GO:0006541">
    <property type="term" value="P:glutamine metabolic process"/>
    <property type="evidence" value="ECO:0007669"/>
    <property type="project" value="InterPro"/>
</dbReference>
<dbReference type="GO" id="GO:0005951">
    <property type="term" value="C:carbamoyl-phosphate synthase complex"/>
    <property type="evidence" value="ECO:0007669"/>
    <property type="project" value="TreeGrafter"/>
</dbReference>
<evidence type="ECO:0000259" key="17">
    <source>
        <dbReference type="SMART" id="SM01097"/>
    </source>
</evidence>
<sequence>MGVNAMGFSLRISPSICFTQNPPKSSSKLRFLTIRCSLPLPSDGAATGLAERPWKVADARLVLEDGSIWRAKSFGASGTQVGEVVFNTSLTGYQEILTDPSYAGQFVLMTNPHIGNTGVNFDDEESRQCFLAGLVIRSLSITTSNWRCVETLGDYLAKRNIMGIYDVDTRAITRRLRQDGSLIGVLSTERSSCDEELLEMSRSWDIVGIDLISGVTCNAPYEWVDETKSEWHFNFDGKDRETYRVIAYDFGIKHNILRRLASYGCKITVVPSTWPAEETLKMKPDGVLFSNGPGDPSAVPYAVETVKQILGKVPVFGICMGHQLLGQALGGKTFKMKFGHHGGNHPVRNLRNDRVEISAQNHNYAVDPASLPDGVEVTHVNLNDGSCAGLAYPALNIMSLQYHPEASPGPHDSDRAFKEFIELMKSTKRAA</sequence>
<dbReference type="SUPFAM" id="SSF52317">
    <property type="entry name" value="Class I glutamine amidotransferase-like"/>
    <property type="match status" value="1"/>
</dbReference>
<evidence type="ECO:0000256" key="16">
    <source>
        <dbReference type="ARBA" id="ARBA00083899"/>
    </source>
</evidence>
<dbReference type="PRINTS" id="PR00099">
    <property type="entry name" value="CPSGATASE"/>
</dbReference>
<comment type="caution">
    <text evidence="18">The sequence shown here is derived from an EMBL/GenBank/DDBJ whole genome shotgun (WGS) entry which is preliminary data.</text>
</comment>
<dbReference type="SUPFAM" id="SSF52021">
    <property type="entry name" value="Carbamoyl phosphate synthetase, small subunit N-terminal domain"/>
    <property type="match status" value="1"/>
</dbReference>
<dbReference type="InterPro" id="IPR029062">
    <property type="entry name" value="Class_I_gatase-like"/>
</dbReference>
<comment type="similarity">
    <text evidence="3">Belongs to the CarA family.</text>
</comment>
<dbReference type="AlphaFoldDB" id="A0A6A3A0Q2"/>
<keyword evidence="7" id="KW-0028">Amino-acid biosynthesis</keyword>
<comment type="function">
    <text evidence="12">Small subunit of the arginine-specific carbamoyl phosphate synthase (CPSase). CPSase catalyzes the formation of carbamoyl phosphate from the ammonia moiety of glutamine, carbonate, and phosphate donated by ATP, the first step of the arginine biosynthetic pathway. The small subunit (glutamine amidotransferase) binds and cleaves glutamine to supply the large subunit with the substrate ammonia.</text>
</comment>
<evidence type="ECO:0000256" key="11">
    <source>
        <dbReference type="ARBA" id="ARBA00022975"/>
    </source>
</evidence>
<evidence type="ECO:0000313" key="18">
    <source>
        <dbReference type="EMBL" id="KAE8697396.1"/>
    </source>
</evidence>
<name>A0A6A3A0Q2_HIBSY</name>
<dbReference type="Proteomes" id="UP000436088">
    <property type="component" value="Unassembled WGS sequence"/>
</dbReference>
<organism evidence="18 19">
    <name type="scientific">Hibiscus syriacus</name>
    <name type="common">Rose of Sharon</name>
    <dbReference type="NCBI Taxonomy" id="106335"/>
    <lineage>
        <taxon>Eukaryota</taxon>
        <taxon>Viridiplantae</taxon>
        <taxon>Streptophyta</taxon>
        <taxon>Embryophyta</taxon>
        <taxon>Tracheophyta</taxon>
        <taxon>Spermatophyta</taxon>
        <taxon>Magnoliopsida</taxon>
        <taxon>eudicotyledons</taxon>
        <taxon>Gunneridae</taxon>
        <taxon>Pentapetalae</taxon>
        <taxon>rosids</taxon>
        <taxon>malvids</taxon>
        <taxon>Malvales</taxon>
        <taxon>Malvaceae</taxon>
        <taxon>Malvoideae</taxon>
        <taxon>Hibiscus</taxon>
    </lineage>
</organism>
<proteinExistence type="inferred from homology"/>
<dbReference type="InterPro" id="IPR036480">
    <property type="entry name" value="CarbP_synth_ssu_N_sf"/>
</dbReference>
<comment type="pathway">
    <text evidence="2">Amino-acid biosynthesis; L-arginine biosynthesis; carbamoyl phosphate from bicarbonate: step 1/1.</text>
</comment>